<organism evidence="2 3">
    <name type="scientific">Candidatus Peribacter riflensis</name>
    <dbReference type="NCBI Taxonomy" id="1735162"/>
    <lineage>
        <taxon>Bacteria</taxon>
        <taxon>Candidatus Peregrinibacteriota</taxon>
        <taxon>Candidatus Peribacteria</taxon>
        <taxon>Candidatus Peribacterales</taxon>
        <taxon>Candidatus Peribacteraceae</taxon>
        <taxon>Candidatus Peribacter</taxon>
    </lineage>
</organism>
<keyword evidence="1" id="KW-1133">Transmembrane helix</keyword>
<dbReference type="EMBL" id="CP013065">
    <property type="protein sequence ID" value="ALM12836.1"/>
    <property type="molecule type" value="Genomic_DNA"/>
</dbReference>
<feature type="transmembrane region" description="Helical" evidence="1">
    <location>
        <begin position="78"/>
        <end position="104"/>
    </location>
</feature>
<protein>
    <submittedName>
        <fullName evidence="2">Uncharacterized protein</fullName>
    </submittedName>
</protein>
<accession>A0A0S1SNK7</accession>
<gene>
    <name evidence="2" type="ORF">PeribacterD1_0134</name>
</gene>
<dbReference type="AlphaFoldDB" id="A0A0S1SSD4"/>
<dbReference type="STRING" id="1735162.PeribacterB2_0134"/>
<reference evidence="3" key="1">
    <citation type="submission" date="2015-10" db="EMBL/GenBank/DDBJ databases">
        <title>Analysis of five complete genome sequences for members of the class Peribacteria in the recently recognized Peregrinibacteria bacterial phylum.</title>
        <authorList>
            <person name="Anantharaman K."/>
            <person name="Brown C.T."/>
            <person name="Burstein D."/>
            <person name="Castelle C.J."/>
            <person name="Probst A.J."/>
            <person name="Thomas B.C."/>
            <person name="Williams K.H."/>
            <person name="Banfield J.F."/>
        </authorList>
    </citation>
    <scope>NUCLEOTIDE SEQUENCE [LARGE SCALE GENOMIC DNA]</scope>
</reference>
<name>A0A0S1SSD4_9BACT</name>
<keyword evidence="1" id="KW-0472">Membrane</keyword>
<evidence type="ECO:0000313" key="2">
    <source>
        <dbReference type="EMBL" id="ALM12836.1"/>
    </source>
</evidence>
<evidence type="ECO:0000313" key="3">
    <source>
        <dbReference type="Proteomes" id="UP000069135"/>
    </source>
</evidence>
<accession>A0A0S1SJU3</accession>
<evidence type="ECO:0000256" key="1">
    <source>
        <dbReference type="SAM" id="Phobius"/>
    </source>
</evidence>
<sequence>MDTSQGKRDFYSDTGKSSASFLLGIALMVFLSLGGLLLVTSTNSMPAVLALVATTCVLIAYLHYQFGRKGGDGVIRMVFDFILGVLLTVIGGMGVNFFIGLFAISVGNAFGGQIAGIIIGIGCAVGLLYLCVRLFLRRGRKYIAFGMLGSAIIPLFIFGACLYSLNGL</sequence>
<accession>A0A0S1STR4</accession>
<proteinExistence type="predicted"/>
<feature type="transmembrane region" description="Helical" evidence="1">
    <location>
        <begin position="110"/>
        <end position="130"/>
    </location>
</feature>
<reference evidence="2 3" key="2">
    <citation type="journal article" date="2016" name="PeerJ">
        <title>Analysis of five complete genome sequences for members of the class Peribacteria in the recently recognized Peregrinibacteria bacterial phylum.</title>
        <authorList>
            <person name="Anantharaman K."/>
            <person name="Brown C.T."/>
            <person name="Burstein D."/>
            <person name="Castelle C.J."/>
            <person name="Probst A.J."/>
            <person name="Thomas B.C."/>
            <person name="Williams K.H."/>
            <person name="Banfield J.F."/>
        </authorList>
    </citation>
    <scope>NUCLEOTIDE SEQUENCE [LARGE SCALE GENOMIC DNA]</scope>
    <source>
        <strain evidence="2">RIFOXYD1_FULL_PER-ii_59_16</strain>
    </source>
</reference>
<accession>A0A0S1SSD4</accession>
<dbReference type="Proteomes" id="UP000069135">
    <property type="component" value="Chromosome"/>
</dbReference>
<feature type="transmembrane region" description="Helical" evidence="1">
    <location>
        <begin position="45"/>
        <end position="66"/>
    </location>
</feature>
<feature type="transmembrane region" description="Helical" evidence="1">
    <location>
        <begin position="142"/>
        <end position="165"/>
    </location>
</feature>
<accession>A0A0S1SG53</accession>
<dbReference type="KEGG" id="prf:PeribacterA2_0134"/>
<feature type="transmembrane region" description="Helical" evidence="1">
    <location>
        <begin position="21"/>
        <end position="39"/>
    </location>
</feature>
<keyword evidence="1" id="KW-0812">Transmembrane</keyword>